<gene>
    <name evidence="1" type="ORF">Aco03nite_104870</name>
</gene>
<protein>
    <recommendedName>
        <fullName evidence="3">GAF domain-containing protein</fullName>
    </recommendedName>
</protein>
<comment type="caution">
    <text evidence="1">The sequence shown here is derived from an EMBL/GenBank/DDBJ whole genome shotgun (WGS) entry which is preliminary data.</text>
</comment>
<proteinExistence type="predicted"/>
<accession>A0ABQ3XU88</accession>
<sequence>MRLGLPLIVDDAGTRGDLADTWEQARYGLLSYAAFPVRDEDGQVTALLAAAAPWAHCWSSKELLDLDIASQLFADILSGDDTPRFRDDV</sequence>
<reference evidence="1 2" key="1">
    <citation type="submission" date="2021-01" db="EMBL/GenBank/DDBJ databases">
        <title>Whole genome shotgun sequence of Actinoplanes couchii NBRC 106145.</title>
        <authorList>
            <person name="Komaki H."/>
            <person name="Tamura T."/>
        </authorList>
    </citation>
    <scope>NUCLEOTIDE SEQUENCE [LARGE SCALE GENOMIC DNA]</scope>
    <source>
        <strain evidence="1 2">NBRC 106145</strain>
    </source>
</reference>
<dbReference type="Proteomes" id="UP000612282">
    <property type="component" value="Unassembled WGS sequence"/>
</dbReference>
<evidence type="ECO:0000313" key="2">
    <source>
        <dbReference type="Proteomes" id="UP000612282"/>
    </source>
</evidence>
<dbReference type="SUPFAM" id="SSF55781">
    <property type="entry name" value="GAF domain-like"/>
    <property type="match status" value="1"/>
</dbReference>
<organism evidence="1 2">
    <name type="scientific">Actinoplanes couchii</name>
    <dbReference type="NCBI Taxonomy" id="403638"/>
    <lineage>
        <taxon>Bacteria</taxon>
        <taxon>Bacillati</taxon>
        <taxon>Actinomycetota</taxon>
        <taxon>Actinomycetes</taxon>
        <taxon>Micromonosporales</taxon>
        <taxon>Micromonosporaceae</taxon>
        <taxon>Actinoplanes</taxon>
    </lineage>
</organism>
<evidence type="ECO:0008006" key="3">
    <source>
        <dbReference type="Google" id="ProtNLM"/>
    </source>
</evidence>
<evidence type="ECO:0000313" key="1">
    <source>
        <dbReference type="EMBL" id="GID62083.1"/>
    </source>
</evidence>
<dbReference type="EMBL" id="BOMG01000166">
    <property type="protein sequence ID" value="GID62083.1"/>
    <property type="molecule type" value="Genomic_DNA"/>
</dbReference>
<keyword evidence="2" id="KW-1185">Reference proteome</keyword>
<name>A0ABQ3XU88_9ACTN</name>